<organism evidence="1 2">
    <name type="scientific">Citrus sinensis</name>
    <name type="common">Sweet orange</name>
    <name type="synonym">Citrus aurantium var. sinensis</name>
    <dbReference type="NCBI Taxonomy" id="2711"/>
    <lineage>
        <taxon>Eukaryota</taxon>
        <taxon>Viridiplantae</taxon>
        <taxon>Streptophyta</taxon>
        <taxon>Embryophyta</taxon>
        <taxon>Tracheophyta</taxon>
        <taxon>Spermatophyta</taxon>
        <taxon>Magnoliopsida</taxon>
        <taxon>eudicotyledons</taxon>
        <taxon>Gunneridae</taxon>
        <taxon>Pentapetalae</taxon>
        <taxon>rosids</taxon>
        <taxon>malvids</taxon>
        <taxon>Sapindales</taxon>
        <taxon>Rutaceae</taxon>
        <taxon>Aurantioideae</taxon>
        <taxon>Citrus</taxon>
    </lineage>
</organism>
<comment type="caution">
    <text evidence="1">The sequence shown here is derived from an EMBL/GenBank/DDBJ whole genome shotgun (WGS) entry which is preliminary data.</text>
</comment>
<name>A0ACB8K5U5_CITSI</name>
<proteinExistence type="predicted"/>
<sequence length="314" mass="34808">MAAAKLKFPGISDELSEILDAKMDEAPARRRAREAFKDIQLNIDHILLKVATCDGLKTEERATFLAVLQSYEVNSRGVEIFCKSWLPETSQPKGLVCYCHGTARKLASSGYGVFAMDYPGFGLSAGLHGYIPSFDRLVDDVIEHYSKVKEYPEFRTLPSFLFGQSLGGAVALKVHLKQPNAWSGAILVAPMCKIADDMVPPFLVKQILIGIANILPKHKLVPQKDLAEAAFRDLKNRELVSLPLLILHGENDTVTDPSVSKALYEKASSKDKKCILYKDAFHSLLEGEPDDMIIRVFADIISWLDDHSRSSTDS</sequence>
<dbReference type="Proteomes" id="UP000829398">
    <property type="component" value="Chromosome 6"/>
</dbReference>
<keyword evidence="1" id="KW-0378">Hydrolase</keyword>
<evidence type="ECO:0000313" key="1">
    <source>
        <dbReference type="EMBL" id="KAH9739360.1"/>
    </source>
</evidence>
<protein>
    <submittedName>
        <fullName evidence="1">Hydrolase 4 domain-containing protein</fullName>
    </submittedName>
</protein>
<keyword evidence="2" id="KW-1185">Reference proteome</keyword>
<evidence type="ECO:0000313" key="2">
    <source>
        <dbReference type="Proteomes" id="UP000829398"/>
    </source>
</evidence>
<reference evidence="2" key="1">
    <citation type="journal article" date="2023" name="Hortic. Res.">
        <title>A chromosome-level phased genome enabling allele-level studies in sweet orange: a case study on citrus Huanglongbing tolerance.</title>
        <authorList>
            <person name="Wu B."/>
            <person name="Yu Q."/>
            <person name="Deng Z."/>
            <person name="Duan Y."/>
            <person name="Luo F."/>
            <person name="Gmitter F. Jr."/>
        </authorList>
    </citation>
    <scope>NUCLEOTIDE SEQUENCE [LARGE SCALE GENOMIC DNA]</scope>
    <source>
        <strain evidence="2">cv. Valencia</strain>
    </source>
</reference>
<gene>
    <name evidence="1" type="ORF">KPL71_019108</name>
</gene>
<accession>A0ACB8K5U5</accession>
<dbReference type="EMBL" id="CM039175">
    <property type="protein sequence ID" value="KAH9739360.1"/>
    <property type="molecule type" value="Genomic_DNA"/>
</dbReference>